<evidence type="ECO:0000313" key="1">
    <source>
        <dbReference type="EMBL" id="MBA0625849.1"/>
    </source>
</evidence>
<protein>
    <submittedName>
        <fullName evidence="1">Uncharacterized protein</fullName>
    </submittedName>
</protein>
<organism evidence="1 2">
    <name type="scientific">Gossypium davidsonii</name>
    <name type="common">Davidson's cotton</name>
    <name type="synonym">Gossypium klotzschianum subsp. davidsonii</name>
    <dbReference type="NCBI Taxonomy" id="34287"/>
    <lineage>
        <taxon>Eukaryota</taxon>
        <taxon>Viridiplantae</taxon>
        <taxon>Streptophyta</taxon>
        <taxon>Embryophyta</taxon>
        <taxon>Tracheophyta</taxon>
        <taxon>Spermatophyta</taxon>
        <taxon>Magnoliopsida</taxon>
        <taxon>eudicotyledons</taxon>
        <taxon>Gunneridae</taxon>
        <taxon>Pentapetalae</taxon>
        <taxon>rosids</taxon>
        <taxon>malvids</taxon>
        <taxon>Malvales</taxon>
        <taxon>Malvaceae</taxon>
        <taxon>Malvoideae</taxon>
        <taxon>Gossypium</taxon>
    </lineage>
</organism>
<feature type="non-terminal residue" evidence="1">
    <location>
        <position position="50"/>
    </location>
</feature>
<name>A0A7J8SIF0_GOSDV</name>
<dbReference type="Proteomes" id="UP000593561">
    <property type="component" value="Unassembled WGS sequence"/>
</dbReference>
<dbReference type="AlphaFoldDB" id="A0A7J8SIF0"/>
<dbReference type="Gene3D" id="3.40.50.200">
    <property type="entry name" value="Peptidase S8/S53 domain"/>
    <property type="match status" value="1"/>
</dbReference>
<dbReference type="InterPro" id="IPR036852">
    <property type="entry name" value="Peptidase_S8/S53_dom_sf"/>
</dbReference>
<comment type="caution">
    <text evidence="1">The sequence shown here is derived from an EMBL/GenBank/DDBJ whole genome shotgun (WGS) entry which is preliminary data.</text>
</comment>
<keyword evidence="2" id="KW-1185">Reference proteome</keyword>
<sequence>VKIYQIVYEEQNGDLCKVSLISGKGPNPYNPYVLKLDICAPGEDILCANR</sequence>
<dbReference type="GO" id="GO:0006508">
    <property type="term" value="P:proteolysis"/>
    <property type="evidence" value="ECO:0007669"/>
    <property type="project" value="InterPro"/>
</dbReference>
<dbReference type="GO" id="GO:0004252">
    <property type="term" value="F:serine-type endopeptidase activity"/>
    <property type="evidence" value="ECO:0007669"/>
    <property type="project" value="InterPro"/>
</dbReference>
<evidence type="ECO:0000313" key="2">
    <source>
        <dbReference type="Proteomes" id="UP000593561"/>
    </source>
</evidence>
<gene>
    <name evidence="1" type="ORF">Godav_003599</name>
</gene>
<accession>A0A7J8SIF0</accession>
<dbReference type="EMBL" id="JABFAC010000010">
    <property type="protein sequence ID" value="MBA0625849.1"/>
    <property type="molecule type" value="Genomic_DNA"/>
</dbReference>
<proteinExistence type="predicted"/>
<reference evidence="1 2" key="1">
    <citation type="journal article" date="2019" name="Genome Biol. Evol.">
        <title>Insights into the evolution of the New World diploid cottons (Gossypium, subgenus Houzingenia) based on genome sequencing.</title>
        <authorList>
            <person name="Grover C.E."/>
            <person name="Arick M.A. 2nd"/>
            <person name="Thrash A."/>
            <person name="Conover J.L."/>
            <person name="Sanders W.S."/>
            <person name="Peterson D.G."/>
            <person name="Frelichowski J.E."/>
            <person name="Scheffler J.A."/>
            <person name="Scheffler B.E."/>
            <person name="Wendel J.F."/>
        </authorList>
    </citation>
    <scope>NUCLEOTIDE SEQUENCE [LARGE SCALE GENOMIC DNA]</scope>
    <source>
        <strain evidence="1">27</strain>
        <tissue evidence="1">Leaf</tissue>
    </source>
</reference>